<accession>A0A848KY16</accession>
<keyword evidence="7 14" id="KW-0274">FAD</keyword>
<dbReference type="InterPro" id="IPR016156">
    <property type="entry name" value="FAD/NAD-linked_Rdtase_dimer_sf"/>
</dbReference>
<evidence type="ECO:0000256" key="1">
    <source>
        <dbReference type="ARBA" id="ARBA00004496"/>
    </source>
</evidence>
<feature type="domain" description="FAD/NAD(P)-binding" evidence="18">
    <location>
        <begin position="7"/>
        <end position="317"/>
    </location>
</feature>
<dbReference type="RefSeq" id="WP_170196055.1">
    <property type="nucleotide sequence ID" value="NZ_JABBNB010000024.1"/>
</dbReference>
<comment type="similarity">
    <text evidence="2 16">Belongs to the class-I pyridine nucleotide-disulfide oxidoreductase family.</text>
</comment>
<dbReference type="GO" id="GO:0005737">
    <property type="term" value="C:cytoplasm"/>
    <property type="evidence" value="ECO:0007669"/>
    <property type="project" value="UniProtKB-SubCell"/>
</dbReference>
<evidence type="ECO:0000256" key="13">
    <source>
        <dbReference type="PIRSR" id="PIRSR000350-2"/>
    </source>
</evidence>
<protein>
    <recommendedName>
        <fullName evidence="4 16">Dihydrolipoyl dehydrogenase</fullName>
        <ecNumber evidence="3 16">1.8.1.4</ecNumber>
    </recommendedName>
</protein>
<dbReference type="AlphaFoldDB" id="A0A848KY16"/>
<comment type="subcellular location">
    <subcellularLocation>
        <location evidence="1">Cytoplasm</location>
    </subcellularLocation>
</comment>
<dbReference type="EMBL" id="JABBNB010000024">
    <property type="protein sequence ID" value="NMO03550.1"/>
    <property type="molecule type" value="Genomic_DNA"/>
</dbReference>
<evidence type="ECO:0000256" key="12">
    <source>
        <dbReference type="ARBA" id="ARBA00049187"/>
    </source>
</evidence>
<dbReference type="PANTHER" id="PTHR22912">
    <property type="entry name" value="DISULFIDE OXIDOREDUCTASE"/>
    <property type="match status" value="1"/>
</dbReference>
<comment type="cofactor">
    <cofactor evidence="14 16">
        <name>FAD</name>
        <dbReference type="ChEBI" id="CHEBI:57692"/>
    </cofactor>
    <text evidence="14 16">Binds 1 FAD per subunit.</text>
</comment>
<evidence type="ECO:0000259" key="18">
    <source>
        <dbReference type="Pfam" id="PF07992"/>
    </source>
</evidence>
<feature type="binding site" evidence="14">
    <location>
        <position position="115"/>
    </location>
    <ligand>
        <name>FAD</name>
        <dbReference type="ChEBI" id="CHEBI:57692"/>
    </ligand>
</feature>
<keyword evidence="5" id="KW-0963">Cytoplasm</keyword>
<dbReference type="InterPro" id="IPR012999">
    <property type="entry name" value="Pyr_OxRdtase_I_AS"/>
</dbReference>
<evidence type="ECO:0000256" key="4">
    <source>
        <dbReference type="ARBA" id="ARBA00016961"/>
    </source>
</evidence>
<feature type="active site" description="Proton acceptor" evidence="13">
    <location>
        <position position="433"/>
    </location>
</feature>
<dbReference type="SUPFAM" id="SSF51905">
    <property type="entry name" value="FAD/NAD(P)-binding domain"/>
    <property type="match status" value="1"/>
</dbReference>
<dbReference type="PANTHER" id="PTHR22912:SF217">
    <property type="entry name" value="DIHYDROLIPOYL DEHYDROGENASE"/>
    <property type="match status" value="1"/>
</dbReference>
<dbReference type="SUPFAM" id="SSF55424">
    <property type="entry name" value="FAD/NAD-linked reductases, dimerisation (C-terminal) domain"/>
    <property type="match status" value="1"/>
</dbReference>
<feature type="binding site" evidence="14">
    <location>
        <position position="198"/>
    </location>
    <ligand>
        <name>NAD(+)</name>
        <dbReference type="ChEBI" id="CHEBI:57540"/>
    </ligand>
</feature>
<keyword evidence="8 16" id="KW-0560">Oxidoreductase</keyword>
<dbReference type="PROSITE" id="PS00076">
    <property type="entry name" value="PYRIDINE_REDOX_1"/>
    <property type="match status" value="1"/>
</dbReference>
<organism evidence="19 20">
    <name type="scientific">Gordonia asplenii</name>
    <dbReference type="NCBI Taxonomy" id="2725283"/>
    <lineage>
        <taxon>Bacteria</taxon>
        <taxon>Bacillati</taxon>
        <taxon>Actinomycetota</taxon>
        <taxon>Actinomycetes</taxon>
        <taxon>Mycobacteriales</taxon>
        <taxon>Gordoniaceae</taxon>
        <taxon>Gordonia</taxon>
    </lineage>
</organism>
<evidence type="ECO:0000256" key="6">
    <source>
        <dbReference type="ARBA" id="ARBA00022630"/>
    </source>
</evidence>
<feature type="domain" description="Pyridine nucleotide-disulphide oxidoreductase dimerisation" evidence="17">
    <location>
        <begin position="337"/>
        <end position="443"/>
    </location>
</feature>
<keyword evidence="14" id="KW-0547">Nucleotide-binding</keyword>
<dbReference type="InterPro" id="IPR006258">
    <property type="entry name" value="Lipoamide_DH"/>
</dbReference>
<keyword evidence="11 16" id="KW-0676">Redox-active center</keyword>
<keyword evidence="6 16" id="KW-0285">Flavoprotein</keyword>
<evidence type="ECO:0000256" key="8">
    <source>
        <dbReference type="ARBA" id="ARBA00023002"/>
    </source>
</evidence>
<comment type="miscellaneous">
    <text evidence="16">The active site is a redox-active disulfide bond.</text>
</comment>
<feature type="binding site" evidence="14">
    <location>
        <position position="262"/>
    </location>
    <ligand>
        <name>NAD(+)</name>
        <dbReference type="ChEBI" id="CHEBI:57540"/>
    </ligand>
</feature>
<keyword evidence="10" id="KW-1015">Disulfide bond</keyword>
<dbReference type="InterPro" id="IPR001100">
    <property type="entry name" value="Pyr_nuc-diS_OxRdtase"/>
</dbReference>
<feature type="binding site" evidence="14">
    <location>
        <position position="52"/>
    </location>
    <ligand>
        <name>FAD</name>
        <dbReference type="ChEBI" id="CHEBI:57692"/>
    </ligand>
</feature>
<evidence type="ECO:0000313" key="19">
    <source>
        <dbReference type="EMBL" id="NMO03550.1"/>
    </source>
</evidence>
<dbReference type="Proteomes" id="UP000550729">
    <property type="component" value="Unassembled WGS sequence"/>
</dbReference>
<dbReference type="FunFam" id="3.30.390.30:FF:000001">
    <property type="entry name" value="Dihydrolipoyl dehydrogenase"/>
    <property type="match status" value="1"/>
</dbReference>
<feature type="binding site" evidence="14">
    <location>
        <begin position="175"/>
        <end position="182"/>
    </location>
    <ligand>
        <name>NAD(+)</name>
        <dbReference type="ChEBI" id="CHEBI:57540"/>
    </ligand>
</feature>
<reference evidence="19 20" key="1">
    <citation type="submission" date="2020-04" db="EMBL/GenBank/DDBJ databases">
        <title>Gordonia sp. nov. TBRC 11910.</title>
        <authorList>
            <person name="Suriyachadkun C."/>
        </authorList>
    </citation>
    <scope>NUCLEOTIDE SEQUENCE [LARGE SCALE GENOMIC DNA]</scope>
    <source>
        <strain evidence="19 20">TBRC 11910</strain>
    </source>
</reference>
<dbReference type="PRINTS" id="PR00368">
    <property type="entry name" value="FADPNR"/>
</dbReference>
<evidence type="ECO:0000256" key="9">
    <source>
        <dbReference type="ARBA" id="ARBA00023027"/>
    </source>
</evidence>
<dbReference type="InterPro" id="IPR023753">
    <property type="entry name" value="FAD/NAD-binding_dom"/>
</dbReference>
<evidence type="ECO:0000259" key="17">
    <source>
        <dbReference type="Pfam" id="PF02852"/>
    </source>
</evidence>
<name>A0A848KY16_9ACTN</name>
<feature type="disulfide bond" description="Redox-active" evidence="15">
    <location>
        <begin position="43"/>
        <end position="48"/>
    </location>
</feature>
<evidence type="ECO:0000256" key="14">
    <source>
        <dbReference type="PIRSR" id="PIRSR000350-3"/>
    </source>
</evidence>
<keyword evidence="20" id="KW-1185">Reference proteome</keyword>
<dbReference type="Gene3D" id="3.50.50.60">
    <property type="entry name" value="FAD/NAD(P)-binding domain"/>
    <property type="match status" value="2"/>
</dbReference>
<evidence type="ECO:0000256" key="3">
    <source>
        <dbReference type="ARBA" id="ARBA00012608"/>
    </source>
</evidence>
<evidence type="ECO:0000313" key="20">
    <source>
        <dbReference type="Proteomes" id="UP000550729"/>
    </source>
</evidence>
<dbReference type="GO" id="GO:0050660">
    <property type="term" value="F:flavin adenine dinucleotide binding"/>
    <property type="evidence" value="ECO:0007669"/>
    <property type="project" value="InterPro"/>
</dbReference>
<evidence type="ECO:0000256" key="2">
    <source>
        <dbReference type="ARBA" id="ARBA00007532"/>
    </source>
</evidence>
<evidence type="ECO:0000256" key="5">
    <source>
        <dbReference type="ARBA" id="ARBA00022490"/>
    </source>
</evidence>
<dbReference type="PIRSF" id="PIRSF000350">
    <property type="entry name" value="Mercury_reductase_MerA"/>
    <property type="match status" value="1"/>
</dbReference>
<dbReference type="Pfam" id="PF02852">
    <property type="entry name" value="Pyr_redox_dim"/>
    <property type="match status" value="1"/>
</dbReference>
<dbReference type="EC" id="1.8.1.4" evidence="3 16"/>
<dbReference type="Gene3D" id="3.30.390.30">
    <property type="match status" value="1"/>
</dbReference>
<evidence type="ECO:0000256" key="11">
    <source>
        <dbReference type="ARBA" id="ARBA00023284"/>
    </source>
</evidence>
<dbReference type="InterPro" id="IPR004099">
    <property type="entry name" value="Pyr_nucl-diS_OxRdtase_dimer"/>
</dbReference>
<dbReference type="GO" id="GO:0006103">
    <property type="term" value="P:2-oxoglutarate metabolic process"/>
    <property type="evidence" value="ECO:0007669"/>
    <property type="project" value="TreeGrafter"/>
</dbReference>
<feature type="binding site" evidence="14">
    <location>
        <position position="302"/>
    </location>
    <ligand>
        <name>FAD</name>
        <dbReference type="ChEBI" id="CHEBI:57692"/>
    </ligand>
</feature>
<evidence type="ECO:0000256" key="16">
    <source>
        <dbReference type="RuleBase" id="RU003692"/>
    </source>
</evidence>
<proteinExistence type="inferred from homology"/>
<sequence length="456" mass="48077">METDQSDVLILGGGSAGYACALRAAQLDKSVTLIEARKVGGTCLHNGCIPTKAILHAAEIADMTRAGTRFGVRSVFDGVDIESLHEYRDGTIDKLYTGLRGLLAQRGVRTVEGFGTFVGDRTIVVDGRRYTGDSVVLASGSRSRTLPGFDAGPRILTSAEALTLNHIPDSVIVLGGGVIGVEFASAWRSFDAQVTIVEALPRLVAGEDNWASTQLERALRRRGISVRTSTPVSAAAETDDGVRITLSDGSFLSADVLLVAVGREPRTDESGYAENGIVLDRGFVVTDDHLRTNLSDVYAAGDIVAGPQLAHRGFAHGIFIAEHIAGLSPIPVADHLIPRITYSHPEVASVGYSEESARERFGDVESIVYDLAGNGRSRILGTSGGVKVVRAVGGPVLGVHMVGDRVGELIGEAQLTVAWEALPSDVAPFVHAHPTQNEALGEAMLALAGKGLHVHE</sequence>
<dbReference type="InterPro" id="IPR036188">
    <property type="entry name" value="FAD/NAD-bd_sf"/>
</dbReference>
<dbReference type="NCBIfam" id="TIGR01350">
    <property type="entry name" value="lipoamide_DH"/>
    <property type="match status" value="1"/>
</dbReference>
<dbReference type="GO" id="GO:0004148">
    <property type="term" value="F:dihydrolipoyl dehydrogenase (NADH) activity"/>
    <property type="evidence" value="ECO:0007669"/>
    <property type="project" value="UniProtKB-EC"/>
</dbReference>
<evidence type="ECO:0000256" key="7">
    <source>
        <dbReference type="ARBA" id="ARBA00022827"/>
    </source>
</evidence>
<dbReference type="Pfam" id="PF07992">
    <property type="entry name" value="Pyr_redox_2"/>
    <property type="match status" value="1"/>
</dbReference>
<evidence type="ECO:0000256" key="10">
    <source>
        <dbReference type="ARBA" id="ARBA00023157"/>
    </source>
</evidence>
<comment type="catalytic activity">
    <reaction evidence="12 16">
        <text>N(6)-[(R)-dihydrolipoyl]-L-lysyl-[protein] + NAD(+) = N(6)-[(R)-lipoyl]-L-lysyl-[protein] + NADH + H(+)</text>
        <dbReference type="Rhea" id="RHEA:15045"/>
        <dbReference type="Rhea" id="RHEA-COMP:10474"/>
        <dbReference type="Rhea" id="RHEA-COMP:10475"/>
        <dbReference type="ChEBI" id="CHEBI:15378"/>
        <dbReference type="ChEBI" id="CHEBI:57540"/>
        <dbReference type="ChEBI" id="CHEBI:57945"/>
        <dbReference type="ChEBI" id="CHEBI:83099"/>
        <dbReference type="ChEBI" id="CHEBI:83100"/>
        <dbReference type="EC" id="1.8.1.4"/>
    </reaction>
</comment>
<evidence type="ECO:0000256" key="15">
    <source>
        <dbReference type="PIRSR" id="PIRSR000350-4"/>
    </source>
</evidence>
<gene>
    <name evidence="19" type="primary">lpdA</name>
    <name evidence="19" type="ORF">HH308_20240</name>
</gene>
<dbReference type="PRINTS" id="PR00411">
    <property type="entry name" value="PNDRDTASEI"/>
</dbReference>
<dbReference type="InterPro" id="IPR050151">
    <property type="entry name" value="Class-I_Pyr_Nuc-Dis_Oxidored"/>
</dbReference>
<comment type="caution">
    <text evidence="19">The sequence shown here is derived from an EMBL/GenBank/DDBJ whole genome shotgun (WGS) entry which is preliminary data.</text>
</comment>
<keyword evidence="9 14" id="KW-0520">NAD</keyword>